<dbReference type="EMBL" id="UXUI01010530">
    <property type="protein sequence ID" value="VDD95347.1"/>
    <property type="molecule type" value="Genomic_DNA"/>
</dbReference>
<keyword evidence="3" id="KW-1185">Reference proteome</keyword>
<feature type="region of interest" description="Disordered" evidence="1">
    <location>
        <begin position="1"/>
        <end position="44"/>
    </location>
</feature>
<dbReference type="AlphaFoldDB" id="A0A0N4VIV2"/>
<evidence type="ECO:0000256" key="1">
    <source>
        <dbReference type="SAM" id="MobiDB-lite"/>
    </source>
</evidence>
<accession>A0A0N4VIV2</accession>
<feature type="compositionally biased region" description="Polar residues" evidence="1">
    <location>
        <begin position="24"/>
        <end position="41"/>
    </location>
</feature>
<name>A0A0N4VIV2_ENTVE</name>
<sequence>MEEVKRRARGERSFQRYGSRRSRATINGSSSSSYAPSNTGAVESPDLTSRFFRCREVILEIAYDIARLMDSLSGLFSRLAQSSLKTLQH</sequence>
<gene>
    <name evidence="2" type="ORF">EVEC_LOCUS10098</name>
</gene>
<reference evidence="4" key="1">
    <citation type="submission" date="2017-02" db="UniProtKB">
        <authorList>
            <consortium name="WormBaseParasite"/>
        </authorList>
    </citation>
    <scope>IDENTIFICATION</scope>
</reference>
<dbReference type="WBParaSite" id="EVEC_0001077301-mRNA-1">
    <property type="protein sequence ID" value="EVEC_0001077301-mRNA-1"/>
    <property type="gene ID" value="EVEC_0001077301"/>
</dbReference>
<reference evidence="2 3" key="2">
    <citation type="submission" date="2018-10" db="EMBL/GenBank/DDBJ databases">
        <authorList>
            <consortium name="Pathogen Informatics"/>
        </authorList>
    </citation>
    <scope>NUCLEOTIDE SEQUENCE [LARGE SCALE GENOMIC DNA]</scope>
</reference>
<organism evidence="4">
    <name type="scientific">Enterobius vermicularis</name>
    <name type="common">Human pinworm</name>
    <dbReference type="NCBI Taxonomy" id="51028"/>
    <lineage>
        <taxon>Eukaryota</taxon>
        <taxon>Metazoa</taxon>
        <taxon>Ecdysozoa</taxon>
        <taxon>Nematoda</taxon>
        <taxon>Chromadorea</taxon>
        <taxon>Rhabditida</taxon>
        <taxon>Spirurina</taxon>
        <taxon>Oxyuridomorpha</taxon>
        <taxon>Oxyuroidea</taxon>
        <taxon>Oxyuridae</taxon>
        <taxon>Enterobius</taxon>
    </lineage>
</organism>
<proteinExistence type="predicted"/>
<dbReference type="Proteomes" id="UP000274131">
    <property type="component" value="Unassembled WGS sequence"/>
</dbReference>
<protein>
    <submittedName>
        <fullName evidence="2 4">Uncharacterized protein</fullName>
    </submittedName>
</protein>
<evidence type="ECO:0000313" key="4">
    <source>
        <dbReference type="WBParaSite" id="EVEC_0001077301-mRNA-1"/>
    </source>
</evidence>
<evidence type="ECO:0000313" key="3">
    <source>
        <dbReference type="Proteomes" id="UP000274131"/>
    </source>
</evidence>
<evidence type="ECO:0000313" key="2">
    <source>
        <dbReference type="EMBL" id="VDD95347.1"/>
    </source>
</evidence>